<protein>
    <recommendedName>
        <fullName evidence="7">UDP-3-O-acylglucosamine N-acyltransferase</fullName>
        <ecNumber evidence="7">2.3.1.191</ecNumber>
    </recommendedName>
</protein>
<dbReference type="Gene3D" id="3.40.1390.10">
    <property type="entry name" value="MurE/MurF, N-terminal domain"/>
    <property type="match status" value="1"/>
</dbReference>
<evidence type="ECO:0000313" key="11">
    <source>
        <dbReference type="Proteomes" id="UP001595556"/>
    </source>
</evidence>
<feature type="domain" description="UDP-3-O-[3-hydroxymyristoyl] glucosamine N-acyltransferase non-repeat region" evidence="9">
    <location>
        <begin position="25"/>
        <end position="95"/>
    </location>
</feature>
<sequence length="354" mass="37051">MTLTQLLELFSAFIESVEGSAGPADIARVNALDVAAEDEFSFLSNPKYRADLQRTKAGVVAIRRKDFDALDAATQAARAYLVCRDPYLLFARVAQSLYVQMRPAPGIAASASVDPAAHVDPSACIGAGAVIEAGARIGADVVVSALCTIGRDTVLEEGVWLYPRVSIYHGCIIGARTIIHSGAVIGADGFGYANDAGRWVKIPQTGGVRIGADCEVGANTTIDRGAIQDTVIGNGVKLDNQIQIAHNVTIGDDSALAGCVGVAGSAAIGKRVQIAGAANILGHLSIADGTVISVASVVTSSIDKPGFYSGTWPVQPHEDWEKSAVLVRRLDKMRDELRSLRHELAALKNPPGAQ</sequence>
<dbReference type="PROSITE" id="PS00101">
    <property type="entry name" value="HEXAPEP_TRANSFERASES"/>
    <property type="match status" value="2"/>
</dbReference>
<comment type="catalytic activity">
    <reaction evidence="7">
        <text>a UDP-3-O-[(3R)-3-hydroxyacyl]-alpha-D-glucosamine + a (3R)-hydroxyacyl-[ACP] = a UDP-2-N,3-O-bis[(3R)-3-hydroxyacyl]-alpha-D-glucosamine + holo-[ACP] + H(+)</text>
        <dbReference type="Rhea" id="RHEA:53836"/>
        <dbReference type="Rhea" id="RHEA-COMP:9685"/>
        <dbReference type="Rhea" id="RHEA-COMP:9945"/>
        <dbReference type="ChEBI" id="CHEBI:15378"/>
        <dbReference type="ChEBI" id="CHEBI:64479"/>
        <dbReference type="ChEBI" id="CHEBI:78827"/>
        <dbReference type="ChEBI" id="CHEBI:137740"/>
        <dbReference type="ChEBI" id="CHEBI:137748"/>
        <dbReference type="EC" id="2.3.1.191"/>
    </reaction>
</comment>
<keyword evidence="5 7" id="KW-0443">Lipid metabolism</keyword>
<dbReference type="InterPro" id="IPR001451">
    <property type="entry name" value="Hexapep"/>
</dbReference>
<accession>A0ABV7H2T4</accession>
<comment type="caution">
    <text evidence="10">The sequence shown here is derived from an EMBL/GenBank/DDBJ whole genome shotgun (WGS) entry which is preliminary data.</text>
</comment>
<keyword evidence="11" id="KW-1185">Reference proteome</keyword>
<comment type="subunit">
    <text evidence="7">Homotrimer.</text>
</comment>
<keyword evidence="8" id="KW-0175">Coiled coil</keyword>
<dbReference type="InterPro" id="IPR018357">
    <property type="entry name" value="Hexapep_transf_CS"/>
</dbReference>
<evidence type="ECO:0000256" key="6">
    <source>
        <dbReference type="ARBA" id="ARBA00023315"/>
    </source>
</evidence>
<dbReference type="CDD" id="cd03352">
    <property type="entry name" value="LbH_LpxD"/>
    <property type="match status" value="1"/>
</dbReference>
<dbReference type="PANTHER" id="PTHR43378:SF2">
    <property type="entry name" value="UDP-3-O-ACYLGLUCOSAMINE N-ACYLTRANSFERASE 1, MITOCHONDRIAL-RELATED"/>
    <property type="match status" value="1"/>
</dbReference>
<comment type="function">
    <text evidence="7">Catalyzes the N-acylation of UDP-3-O-acylglucosamine using 3-hydroxyacyl-ACP as the acyl donor. Is involved in the biosynthesis of lipid A, a phosphorylated glycolipid that anchors the lipopolysaccharide to the outer membrane of the cell.</text>
</comment>
<evidence type="ECO:0000256" key="3">
    <source>
        <dbReference type="ARBA" id="ARBA00022679"/>
    </source>
</evidence>
<dbReference type="GO" id="GO:0103118">
    <property type="term" value="F:UDP-3-O-[(3R)-3-hydroxyacyl]-glucosamine N-acyltransferase activity"/>
    <property type="evidence" value="ECO:0007669"/>
    <property type="project" value="UniProtKB-EC"/>
</dbReference>
<dbReference type="Gene3D" id="2.160.10.10">
    <property type="entry name" value="Hexapeptide repeat proteins"/>
    <property type="match status" value="1"/>
</dbReference>
<evidence type="ECO:0000256" key="1">
    <source>
        <dbReference type="ARBA" id="ARBA00022516"/>
    </source>
</evidence>
<evidence type="ECO:0000256" key="4">
    <source>
        <dbReference type="ARBA" id="ARBA00022737"/>
    </source>
</evidence>
<dbReference type="InterPro" id="IPR011004">
    <property type="entry name" value="Trimer_LpxA-like_sf"/>
</dbReference>
<evidence type="ECO:0000256" key="7">
    <source>
        <dbReference type="HAMAP-Rule" id="MF_00523"/>
    </source>
</evidence>
<dbReference type="Pfam" id="PF00132">
    <property type="entry name" value="Hexapep"/>
    <property type="match status" value="2"/>
</dbReference>
<evidence type="ECO:0000256" key="2">
    <source>
        <dbReference type="ARBA" id="ARBA00022556"/>
    </source>
</evidence>
<reference evidence="11" key="1">
    <citation type="journal article" date="2019" name="Int. J. Syst. Evol. Microbiol.">
        <title>The Global Catalogue of Microorganisms (GCM) 10K type strain sequencing project: providing services to taxonomists for standard genome sequencing and annotation.</title>
        <authorList>
            <consortium name="The Broad Institute Genomics Platform"/>
            <consortium name="The Broad Institute Genome Sequencing Center for Infectious Disease"/>
            <person name="Wu L."/>
            <person name="Ma J."/>
        </authorList>
    </citation>
    <scope>NUCLEOTIDE SEQUENCE [LARGE SCALE GENOMIC DNA]</scope>
    <source>
        <strain evidence="11">KCTC 52168</strain>
    </source>
</reference>
<dbReference type="Proteomes" id="UP001595556">
    <property type="component" value="Unassembled WGS sequence"/>
</dbReference>
<keyword evidence="2 7" id="KW-0441">Lipid A biosynthesis</keyword>
<dbReference type="InterPro" id="IPR020573">
    <property type="entry name" value="UDP_GlcNAc_AcTrfase_non-rep"/>
</dbReference>
<evidence type="ECO:0000256" key="5">
    <source>
        <dbReference type="ARBA" id="ARBA00023098"/>
    </source>
</evidence>
<feature type="coiled-coil region" evidence="8">
    <location>
        <begin position="323"/>
        <end position="350"/>
    </location>
</feature>
<dbReference type="RefSeq" id="WP_377301482.1">
    <property type="nucleotide sequence ID" value="NZ_CP180191.1"/>
</dbReference>
<dbReference type="SUPFAM" id="SSF51161">
    <property type="entry name" value="Trimeric LpxA-like enzymes"/>
    <property type="match status" value="1"/>
</dbReference>
<dbReference type="NCBIfam" id="NF002060">
    <property type="entry name" value="PRK00892.1"/>
    <property type="match status" value="1"/>
</dbReference>
<comment type="pathway">
    <text evidence="7">Bacterial outer membrane biogenesis; LPS lipid A biosynthesis.</text>
</comment>
<gene>
    <name evidence="7 10" type="primary">lpxD</name>
    <name evidence="10" type="ORF">ACFOEN_04500</name>
</gene>
<feature type="active site" description="Proton acceptor" evidence="7">
    <location>
        <position position="246"/>
    </location>
</feature>
<keyword evidence="3 7" id="KW-0808">Transferase</keyword>
<name>A0ABV7H2T4_9BURK</name>
<comment type="similarity">
    <text evidence="7">Belongs to the transferase hexapeptide repeat family. LpxD subfamily.</text>
</comment>
<dbReference type="PANTHER" id="PTHR43378">
    <property type="entry name" value="UDP-3-O-ACYLGLUCOSAMINE N-ACYLTRANSFERASE"/>
    <property type="match status" value="1"/>
</dbReference>
<dbReference type="HAMAP" id="MF_00523">
    <property type="entry name" value="LpxD"/>
    <property type="match status" value="1"/>
</dbReference>
<organism evidence="10 11">
    <name type="scientific">Piscinibacterium candidicorallinum</name>
    <dbReference type="NCBI Taxonomy" id="1793872"/>
    <lineage>
        <taxon>Bacteria</taxon>
        <taxon>Pseudomonadati</taxon>
        <taxon>Pseudomonadota</taxon>
        <taxon>Betaproteobacteria</taxon>
        <taxon>Burkholderiales</taxon>
        <taxon>Piscinibacterium</taxon>
    </lineage>
</organism>
<dbReference type="EC" id="2.3.1.191" evidence="7"/>
<dbReference type="InterPro" id="IPR007691">
    <property type="entry name" value="LpxD"/>
</dbReference>
<evidence type="ECO:0000259" key="9">
    <source>
        <dbReference type="Pfam" id="PF04613"/>
    </source>
</evidence>
<keyword evidence="1 7" id="KW-0444">Lipid biosynthesis</keyword>
<keyword evidence="6 7" id="KW-0012">Acyltransferase</keyword>
<dbReference type="Pfam" id="PF04613">
    <property type="entry name" value="LpxD"/>
    <property type="match status" value="1"/>
</dbReference>
<evidence type="ECO:0000313" key="10">
    <source>
        <dbReference type="EMBL" id="MFC3146901.1"/>
    </source>
</evidence>
<dbReference type="EMBL" id="JBHRTI010000003">
    <property type="protein sequence ID" value="MFC3146901.1"/>
    <property type="molecule type" value="Genomic_DNA"/>
</dbReference>
<evidence type="ECO:0000256" key="8">
    <source>
        <dbReference type="SAM" id="Coils"/>
    </source>
</evidence>
<keyword evidence="4 7" id="KW-0677">Repeat</keyword>
<proteinExistence type="inferred from homology"/>
<dbReference type="NCBIfam" id="TIGR01853">
    <property type="entry name" value="lipid_A_lpxD"/>
    <property type="match status" value="1"/>
</dbReference>